<dbReference type="Pfam" id="PF09325">
    <property type="entry name" value="Vps5"/>
    <property type="match status" value="1"/>
</dbReference>
<dbReference type="SUPFAM" id="SSF64268">
    <property type="entry name" value="PX domain"/>
    <property type="match status" value="1"/>
</dbReference>
<name>A0A1Y1Y4X2_9FUNG</name>
<comment type="caution">
    <text evidence="12">The sequence shown here is derived from an EMBL/GenBank/DDBJ whole genome shotgun (WGS) entry which is preliminary data.</text>
</comment>
<dbReference type="OrthoDB" id="289314at2759"/>
<evidence type="ECO:0000313" key="12">
    <source>
        <dbReference type="EMBL" id="ORX92654.1"/>
    </source>
</evidence>
<keyword evidence="7" id="KW-0446">Lipid-binding</keyword>
<feature type="compositionally biased region" description="Basic and acidic residues" evidence="10">
    <location>
        <begin position="313"/>
        <end position="322"/>
    </location>
</feature>
<dbReference type="InterPro" id="IPR036871">
    <property type="entry name" value="PX_dom_sf"/>
</dbReference>
<dbReference type="GO" id="GO:0015031">
    <property type="term" value="P:protein transport"/>
    <property type="evidence" value="ECO:0007669"/>
    <property type="project" value="UniProtKB-KW"/>
</dbReference>
<evidence type="ECO:0000256" key="6">
    <source>
        <dbReference type="ARBA" id="ARBA00023006"/>
    </source>
</evidence>
<feature type="compositionally biased region" description="Polar residues" evidence="10">
    <location>
        <begin position="147"/>
        <end position="166"/>
    </location>
</feature>
<evidence type="ECO:0000256" key="3">
    <source>
        <dbReference type="ARBA" id="ARBA00022448"/>
    </source>
</evidence>
<dbReference type="InterPro" id="IPR051079">
    <property type="entry name" value="Sorting_Nexin_Autophagy"/>
</dbReference>
<dbReference type="PANTHER" id="PTHR46979">
    <property type="entry name" value="SORTING NEXIN-41"/>
    <property type="match status" value="1"/>
</dbReference>
<dbReference type="Pfam" id="PF00787">
    <property type="entry name" value="PX"/>
    <property type="match status" value="1"/>
</dbReference>
<dbReference type="SMART" id="SM00312">
    <property type="entry name" value="PX"/>
    <property type="match status" value="1"/>
</dbReference>
<dbReference type="InterPro" id="IPR015404">
    <property type="entry name" value="Vps5_C"/>
</dbReference>
<dbReference type="InterPro" id="IPR001683">
    <property type="entry name" value="PX_dom"/>
</dbReference>
<evidence type="ECO:0000256" key="1">
    <source>
        <dbReference type="ARBA" id="ARBA00004481"/>
    </source>
</evidence>
<dbReference type="InterPro" id="IPR027267">
    <property type="entry name" value="AH/BAR_dom_sf"/>
</dbReference>
<dbReference type="CDD" id="cd06867">
    <property type="entry name" value="PX_SNX41_42"/>
    <property type="match status" value="1"/>
</dbReference>
<evidence type="ECO:0000256" key="2">
    <source>
        <dbReference type="ARBA" id="ARBA00010883"/>
    </source>
</evidence>
<sequence length="478" mass="54321">MEAQEPCCRIEKLLAEHEIQILDSDKMSEGAHSFIVYKIKIEDVEVKRRYSEFESLRSTLLKLHPSCIIPPLPEKTSLAQYATKQNRAKNDVLMIQKRKRMLQSFLKRISMHFVLSKEHIFHRFFEDLPWSEVVQSVPAANSKKADSPTSSAMSHSRTNSESTVRLSDSLEDLRKPDPRFQECETYTSKFEHSIANTEKAQRKLTKKLGDLAADYSEFGACLNAVSLNESEELASAIERVGQAVDSSFLSTKTLANSLQYEFNEPLQEYEQYSVTIRKILKARGKKYTQLEGIIDSLKHKKAALEELEKSEAESKRLEEVLRSSDAPEGPEVHSLAATDQVPELENGVEELQVTDLSNGSNGTSAGETSTVTKRRSFLGKISHKIHGIVDNDPEATRRLQITKNRDQIESLEDQLEECSQDLSSTSSEIQLNLDFFQRQKEYDLRGILLNYAKAHLAWCQTNLQAWQEASEEVDKITE</sequence>
<dbReference type="GO" id="GO:0005829">
    <property type="term" value="C:cytosol"/>
    <property type="evidence" value="ECO:0007669"/>
    <property type="project" value="GOC"/>
</dbReference>
<feature type="domain" description="PX" evidence="11">
    <location>
        <begin position="1"/>
        <end position="132"/>
    </location>
</feature>
<dbReference type="FunCoup" id="A0A1Y1Y4X2">
    <property type="interactions" value="85"/>
</dbReference>
<dbReference type="GO" id="GO:0035091">
    <property type="term" value="F:phosphatidylinositol binding"/>
    <property type="evidence" value="ECO:0007669"/>
    <property type="project" value="InterPro"/>
</dbReference>
<dbReference type="GO" id="GO:0010008">
    <property type="term" value="C:endosome membrane"/>
    <property type="evidence" value="ECO:0007669"/>
    <property type="project" value="UniProtKB-SubCell"/>
</dbReference>
<dbReference type="Gene3D" id="1.20.1270.60">
    <property type="entry name" value="Arfaptin homology (AH) domain/BAR domain"/>
    <property type="match status" value="2"/>
</dbReference>
<keyword evidence="13" id="KW-1185">Reference proteome</keyword>
<dbReference type="InterPro" id="IPR044106">
    <property type="entry name" value="PX_Snx41/Atg20"/>
</dbReference>
<feature type="region of interest" description="Disordered" evidence="10">
    <location>
        <begin position="141"/>
        <end position="167"/>
    </location>
</feature>
<evidence type="ECO:0000256" key="4">
    <source>
        <dbReference type="ARBA" id="ARBA00022753"/>
    </source>
</evidence>
<dbReference type="Proteomes" id="UP000193498">
    <property type="component" value="Unassembled WGS sequence"/>
</dbReference>
<dbReference type="GO" id="GO:0042147">
    <property type="term" value="P:retrograde transport, endosome to Golgi"/>
    <property type="evidence" value="ECO:0007669"/>
    <property type="project" value="InterPro"/>
</dbReference>
<evidence type="ECO:0000256" key="7">
    <source>
        <dbReference type="ARBA" id="ARBA00023121"/>
    </source>
</evidence>
<proteinExistence type="inferred from homology"/>
<dbReference type="Gene3D" id="3.30.1520.10">
    <property type="entry name" value="Phox-like domain"/>
    <property type="match status" value="1"/>
</dbReference>
<evidence type="ECO:0000259" key="11">
    <source>
        <dbReference type="PROSITE" id="PS50195"/>
    </source>
</evidence>
<dbReference type="EMBL" id="MCFE01000265">
    <property type="protein sequence ID" value="ORX92654.1"/>
    <property type="molecule type" value="Genomic_DNA"/>
</dbReference>
<dbReference type="AlphaFoldDB" id="A0A1Y1Y4X2"/>
<dbReference type="PROSITE" id="PS50195">
    <property type="entry name" value="PX"/>
    <property type="match status" value="1"/>
</dbReference>
<feature type="coiled-coil region" evidence="9">
    <location>
        <begin position="401"/>
        <end position="428"/>
    </location>
</feature>
<evidence type="ECO:0000256" key="10">
    <source>
        <dbReference type="SAM" id="MobiDB-lite"/>
    </source>
</evidence>
<keyword evidence="9" id="KW-0175">Coiled coil</keyword>
<keyword evidence="8" id="KW-0472">Membrane</keyword>
<comment type="similarity">
    <text evidence="2">Belongs to the sorting nexin family.</text>
</comment>
<gene>
    <name evidence="12" type="ORF">K493DRAFT_285534</name>
</gene>
<keyword evidence="6" id="KW-0072">Autophagy</keyword>
<evidence type="ECO:0000256" key="5">
    <source>
        <dbReference type="ARBA" id="ARBA00022927"/>
    </source>
</evidence>
<evidence type="ECO:0000256" key="8">
    <source>
        <dbReference type="ARBA" id="ARBA00023136"/>
    </source>
</evidence>
<evidence type="ECO:0000256" key="9">
    <source>
        <dbReference type="SAM" id="Coils"/>
    </source>
</evidence>
<comment type="subcellular location">
    <subcellularLocation>
        <location evidence="1">Endosome membrane</location>
        <topology evidence="1">Peripheral membrane protein</topology>
    </subcellularLocation>
</comment>
<dbReference type="STRING" id="1314790.A0A1Y1Y4X2"/>
<organism evidence="12 13">
    <name type="scientific">Basidiobolus meristosporus CBS 931.73</name>
    <dbReference type="NCBI Taxonomy" id="1314790"/>
    <lineage>
        <taxon>Eukaryota</taxon>
        <taxon>Fungi</taxon>
        <taxon>Fungi incertae sedis</taxon>
        <taxon>Zoopagomycota</taxon>
        <taxon>Entomophthoromycotina</taxon>
        <taxon>Basidiobolomycetes</taxon>
        <taxon>Basidiobolales</taxon>
        <taxon>Basidiobolaceae</taxon>
        <taxon>Basidiobolus</taxon>
    </lineage>
</organism>
<dbReference type="SUPFAM" id="SSF103657">
    <property type="entry name" value="BAR/IMD domain-like"/>
    <property type="match status" value="1"/>
</dbReference>
<dbReference type="GO" id="GO:0006914">
    <property type="term" value="P:autophagy"/>
    <property type="evidence" value="ECO:0007669"/>
    <property type="project" value="UniProtKB-KW"/>
</dbReference>
<keyword evidence="5" id="KW-0653">Protein transport</keyword>
<protein>
    <submittedName>
        <fullName evidence="12">PX-domain-containing protein</fullName>
    </submittedName>
</protein>
<reference evidence="12 13" key="1">
    <citation type="submission" date="2016-07" db="EMBL/GenBank/DDBJ databases">
        <title>Pervasive Adenine N6-methylation of Active Genes in Fungi.</title>
        <authorList>
            <consortium name="DOE Joint Genome Institute"/>
            <person name="Mondo S.J."/>
            <person name="Dannebaum R.O."/>
            <person name="Kuo R.C."/>
            <person name="Labutti K."/>
            <person name="Haridas S."/>
            <person name="Kuo A."/>
            <person name="Salamov A."/>
            <person name="Ahrendt S.R."/>
            <person name="Lipzen A."/>
            <person name="Sullivan W."/>
            <person name="Andreopoulos W.B."/>
            <person name="Clum A."/>
            <person name="Lindquist E."/>
            <person name="Daum C."/>
            <person name="Ramamoorthy G.K."/>
            <person name="Gryganskyi A."/>
            <person name="Culley D."/>
            <person name="Magnuson J.K."/>
            <person name="James T.Y."/>
            <person name="O'Malley M.A."/>
            <person name="Stajich J.E."/>
            <person name="Spatafora J.W."/>
            <person name="Visel A."/>
            <person name="Grigoriev I.V."/>
        </authorList>
    </citation>
    <scope>NUCLEOTIDE SEQUENCE [LARGE SCALE GENOMIC DNA]</scope>
    <source>
        <strain evidence="12 13">CBS 931.73</strain>
    </source>
</reference>
<accession>A0A1Y1Y4X2</accession>
<dbReference type="PANTHER" id="PTHR46979:SF2">
    <property type="entry name" value="SORTING NEXIN-41"/>
    <property type="match status" value="1"/>
</dbReference>
<feature type="region of interest" description="Disordered" evidence="10">
    <location>
        <begin position="313"/>
        <end position="341"/>
    </location>
</feature>
<keyword evidence="3" id="KW-0813">Transport</keyword>
<dbReference type="InParanoid" id="A0A1Y1Y4X2"/>
<keyword evidence="4" id="KW-0967">Endosome</keyword>
<evidence type="ECO:0000313" key="13">
    <source>
        <dbReference type="Proteomes" id="UP000193498"/>
    </source>
</evidence>